<evidence type="ECO:0000313" key="4">
    <source>
        <dbReference type="EMBL" id="ABA88765.1"/>
    </source>
</evidence>
<organism evidence="4 5">
    <name type="scientific">Syntrophotalea carbinolica (strain DSM 2380 / NBRC 103641 / GraBd1)</name>
    <name type="common">Pelobacter carbinolicus</name>
    <dbReference type="NCBI Taxonomy" id="338963"/>
    <lineage>
        <taxon>Bacteria</taxon>
        <taxon>Pseudomonadati</taxon>
        <taxon>Thermodesulfobacteriota</taxon>
        <taxon>Desulfuromonadia</taxon>
        <taxon>Desulfuromonadales</taxon>
        <taxon>Syntrophotaleaceae</taxon>
        <taxon>Syntrophotalea</taxon>
    </lineage>
</organism>
<dbReference type="Proteomes" id="UP000002534">
    <property type="component" value="Chromosome"/>
</dbReference>
<dbReference type="PANTHER" id="PTHR30576">
    <property type="entry name" value="COLANIC BIOSYNTHESIS UDP-GLUCOSE LIPID CARRIER TRANSFERASE"/>
    <property type="match status" value="1"/>
</dbReference>
<keyword evidence="4" id="KW-0808">Transferase</keyword>
<dbReference type="KEGG" id="pca:Pcar_1519"/>
<dbReference type="eggNOG" id="COG2148">
    <property type="taxonomic scope" value="Bacteria"/>
</dbReference>
<dbReference type="InterPro" id="IPR003362">
    <property type="entry name" value="Bact_transf"/>
</dbReference>
<proteinExistence type="inferred from homology"/>
<dbReference type="AlphaFoldDB" id="Q3A4E2"/>
<evidence type="ECO:0000259" key="3">
    <source>
        <dbReference type="Pfam" id="PF02397"/>
    </source>
</evidence>
<dbReference type="STRING" id="338963.Pcar_1519"/>
<evidence type="ECO:0000256" key="1">
    <source>
        <dbReference type="ARBA" id="ARBA00006464"/>
    </source>
</evidence>
<dbReference type="EMBL" id="CP000142">
    <property type="protein sequence ID" value="ABA88765.1"/>
    <property type="molecule type" value="Genomic_DNA"/>
</dbReference>
<keyword evidence="2" id="KW-0472">Membrane</keyword>
<reference evidence="5" key="1">
    <citation type="submission" date="2005-10" db="EMBL/GenBank/DDBJ databases">
        <title>Complete sequence of Pelobacter carbinolicus DSM 2380.</title>
        <authorList>
            <person name="Copeland A."/>
            <person name="Lucas S."/>
            <person name="Lapidus A."/>
            <person name="Barry K."/>
            <person name="Detter J.C."/>
            <person name="Glavina T."/>
            <person name="Hammon N."/>
            <person name="Israni S."/>
            <person name="Pitluck S."/>
            <person name="Chertkov O."/>
            <person name="Schmutz J."/>
            <person name="Larimer F."/>
            <person name="Land M."/>
            <person name="Kyrpides N."/>
            <person name="Ivanova N."/>
            <person name="Richardson P."/>
        </authorList>
    </citation>
    <scope>NUCLEOTIDE SEQUENCE [LARGE SCALE GENOMIC DNA]</scope>
    <source>
        <strain evidence="5">DSM 2380 / NBRC 103641 / GraBd1</strain>
    </source>
</reference>
<feature type="transmembrane region" description="Helical" evidence="2">
    <location>
        <begin position="28"/>
        <end position="48"/>
    </location>
</feature>
<reference evidence="4 5" key="2">
    <citation type="journal article" date="2012" name="BMC Genomics">
        <title>The genome of Pelobacter carbinolicus reveals surprising metabolic capabilities and physiological features.</title>
        <authorList>
            <person name="Aklujkar M."/>
            <person name="Haveman S.A."/>
            <person name="Didonato R.Jr."/>
            <person name="Chertkov O."/>
            <person name="Han C.S."/>
            <person name="Land M.L."/>
            <person name="Brown P."/>
            <person name="Lovley D.R."/>
        </authorList>
    </citation>
    <scope>NUCLEOTIDE SEQUENCE [LARGE SCALE GENOMIC DNA]</scope>
    <source>
        <strain evidence="5">DSM 2380 / NBRC 103641 / GraBd1</strain>
    </source>
</reference>
<dbReference type="HOGENOM" id="CLU_024920_1_4_7"/>
<evidence type="ECO:0000256" key="2">
    <source>
        <dbReference type="SAM" id="Phobius"/>
    </source>
</evidence>
<accession>Q3A4E2</accession>
<sequence length="214" mass="24567">MGIHSRDGRSNMVRNRIQYSIKRICDRILAVFMLVVLSPVFLILSIVIKADNNGPVLFRQKRLGYRGKIFFIYKFRTMVPGAIDLRNPDGSTYNAADDTRVTRIGKILRTSSLDELPQLFNILKGDMSFIGPRPDLPEFYEKYTSRQKHKVDVLPGVTGLAQISGRNEISHAERIEHDLIYIESYSLLLDLKIIFKTVVNVMFAKGLYVRQDKD</sequence>
<feature type="domain" description="Bacterial sugar transferase" evidence="3">
    <location>
        <begin position="22"/>
        <end position="202"/>
    </location>
</feature>
<protein>
    <submittedName>
        <fullName evidence="4">Undecaprenyl-phosphate glycosylphosphotransferase</fullName>
    </submittedName>
</protein>
<keyword evidence="2" id="KW-1133">Transmembrane helix</keyword>
<keyword evidence="2" id="KW-0812">Transmembrane</keyword>
<keyword evidence="5" id="KW-1185">Reference proteome</keyword>
<comment type="similarity">
    <text evidence="1">Belongs to the bacterial sugar transferase family.</text>
</comment>
<dbReference type="GO" id="GO:0016780">
    <property type="term" value="F:phosphotransferase activity, for other substituted phosphate groups"/>
    <property type="evidence" value="ECO:0007669"/>
    <property type="project" value="TreeGrafter"/>
</dbReference>
<dbReference type="PANTHER" id="PTHR30576:SF0">
    <property type="entry name" value="UNDECAPRENYL-PHOSPHATE N-ACETYLGALACTOSAMINYL 1-PHOSPHATE TRANSFERASE-RELATED"/>
    <property type="match status" value="1"/>
</dbReference>
<name>Q3A4E2_SYNC1</name>
<evidence type="ECO:0000313" key="5">
    <source>
        <dbReference type="Proteomes" id="UP000002534"/>
    </source>
</evidence>
<gene>
    <name evidence="4" type="ordered locus">Pcar_1519</name>
</gene>
<dbReference type="Pfam" id="PF02397">
    <property type="entry name" value="Bac_transf"/>
    <property type="match status" value="1"/>
</dbReference>